<organism evidence="1 2">
    <name type="scientific">Saccharicrinis fermentans DSM 9555 = JCM 21142</name>
    <dbReference type="NCBI Taxonomy" id="869213"/>
    <lineage>
        <taxon>Bacteria</taxon>
        <taxon>Pseudomonadati</taxon>
        <taxon>Bacteroidota</taxon>
        <taxon>Bacteroidia</taxon>
        <taxon>Marinilabiliales</taxon>
        <taxon>Marinilabiliaceae</taxon>
        <taxon>Saccharicrinis</taxon>
    </lineage>
</organism>
<protein>
    <recommendedName>
        <fullName evidence="3">Flagellin N-methylase</fullName>
    </recommendedName>
</protein>
<name>W7YHL9_9BACT</name>
<dbReference type="EMBL" id="BAMD01000034">
    <property type="protein sequence ID" value="GAF03956.1"/>
    <property type="molecule type" value="Genomic_DNA"/>
</dbReference>
<keyword evidence="2" id="KW-1185">Reference proteome</keyword>
<evidence type="ECO:0000313" key="2">
    <source>
        <dbReference type="Proteomes" id="UP000019402"/>
    </source>
</evidence>
<gene>
    <name evidence="1" type="ORF">JCM21142_72646</name>
</gene>
<evidence type="ECO:0000313" key="1">
    <source>
        <dbReference type="EMBL" id="GAF03956.1"/>
    </source>
</evidence>
<accession>W7YHL9</accession>
<reference evidence="1 2" key="1">
    <citation type="journal article" date="2014" name="Genome Announc.">
        <title>Draft Genome Sequence of Cytophaga fermentans JCM 21142T, a Facultative Anaerobe Isolated from Marine Mud.</title>
        <authorList>
            <person name="Starns D."/>
            <person name="Oshima K."/>
            <person name="Suda W."/>
            <person name="Iino T."/>
            <person name="Yuki M."/>
            <person name="Inoue J."/>
            <person name="Kitamura K."/>
            <person name="Iida T."/>
            <person name="Darby A."/>
            <person name="Hattori M."/>
            <person name="Ohkuma M."/>
        </authorList>
    </citation>
    <scope>NUCLEOTIDE SEQUENCE [LARGE SCALE GENOMIC DNA]</scope>
    <source>
        <strain evidence="1 2">JCM 21142</strain>
    </source>
</reference>
<sequence>MEVLKQFVDLDKIEEVKYAMSITCKHVKNKKCTQYLDRPEECRLYPYMDRDQFVSRIVGILQNYEICPIVYNICEHLKVELGWNAK</sequence>
<dbReference type="Pfam" id="PF03692">
    <property type="entry name" value="CxxCxxCC"/>
    <property type="match status" value="1"/>
</dbReference>
<dbReference type="STRING" id="869213.GCA_000517085_00467"/>
<evidence type="ECO:0008006" key="3">
    <source>
        <dbReference type="Google" id="ProtNLM"/>
    </source>
</evidence>
<dbReference type="AlphaFoldDB" id="W7YHL9"/>
<proteinExistence type="predicted"/>
<comment type="caution">
    <text evidence="1">The sequence shown here is derived from an EMBL/GenBank/DDBJ whole genome shotgun (WGS) entry which is preliminary data.</text>
</comment>
<dbReference type="InterPro" id="IPR005358">
    <property type="entry name" value="Puta_zinc/iron-chelating_dom"/>
</dbReference>
<dbReference type="Proteomes" id="UP000019402">
    <property type="component" value="Unassembled WGS sequence"/>
</dbReference>